<dbReference type="AlphaFoldDB" id="A0A1I7X8C5"/>
<proteinExistence type="predicted"/>
<feature type="transmembrane region" description="Helical" evidence="1">
    <location>
        <begin position="59"/>
        <end position="79"/>
    </location>
</feature>
<reference evidence="3" key="1">
    <citation type="submission" date="2016-11" db="UniProtKB">
        <authorList>
            <consortium name="WormBaseParasite"/>
        </authorList>
    </citation>
    <scope>IDENTIFICATION</scope>
</reference>
<keyword evidence="1" id="KW-0812">Transmembrane</keyword>
<organism evidence="2 3">
    <name type="scientific">Heterorhabditis bacteriophora</name>
    <name type="common">Entomopathogenic nematode worm</name>
    <dbReference type="NCBI Taxonomy" id="37862"/>
    <lineage>
        <taxon>Eukaryota</taxon>
        <taxon>Metazoa</taxon>
        <taxon>Ecdysozoa</taxon>
        <taxon>Nematoda</taxon>
        <taxon>Chromadorea</taxon>
        <taxon>Rhabditida</taxon>
        <taxon>Rhabditina</taxon>
        <taxon>Rhabditomorpha</taxon>
        <taxon>Strongyloidea</taxon>
        <taxon>Heterorhabditidae</taxon>
        <taxon>Heterorhabditis</taxon>
    </lineage>
</organism>
<dbReference type="Proteomes" id="UP000095283">
    <property type="component" value="Unplaced"/>
</dbReference>
<name>A0A1I7X8C5_HETBA</name>
<keyword evidence="1" id="KW-1133">Transmembrane helix</keyword>
<protein>
    <submittedName>
        <fullName evidence="3">Ubiquitin-like domain-containing protein</fullName>
    </submittedName>
</protein>
<keyword evidence="2" id="KW-1185">Reference proteome</keyword>
<sequence>MAKMTYGVCVSEYMGDRNRSSVSFSSSGSRLSFGGSIRLNDLLEGDDDYGFRDMDIEEALEATVAVGYLCFVFVNLILFKRV</sequence>
<evidence type="ECO:0000313" key="3">
    <source>
        <dbReference type="WBParaSite" id="Hba_13895"/>
    </source>
</evidence>
<evidence type="ECO:0000256" key="1">
    <source>
        <dbReference type="SAM" id="Phobius"/>
    </source>
</evidence>
<evidence type="ECO:0000313" key="2">
    <source>
        <dbReference type="Proteomes" id="UP000095283"/>
    </source>
</evidence>
<accession>A0A1I7X8C5</accession>
<keyword evidence="1" id="KW-0472">Membrane</keyword>
<dbReference type="WBParaSite" id="Hba_13895">
    <property type="protein sequence ID" value="Hba_13895"/>
    <property type="gene ID" value="Hba_13895"/>
</dbReference>